<gene>
    <name evidence="8" type="primary">LOC111101408</name>
</gene>
<evidence type="ECO:0000313" key="7">
    <source>
        <dbReference type="Proteomes" id="UP000694844"/>
    </source>
</evidence>
<name>A0A8B8AGE0_CRAVI</name>
<dbReference type="AlphaFoldDB" id="A0A8B8AGE0"/>
<dbReference type="KEGG" id="cvn:111101408"/>
<accession>A0A8B8AGE0</accession>
<dbReference type="InterPro" id="IPR001073">
    <property type="entry name" value="C1q_dom"/>
</dbReference>
<sequence length="284" mass="31465">MLVGVHFVIVLTFWGSISCDLTLEDVYQEVLDLRHVVKDMQTKIQLQDEKIGELNGIIRKQQDLLRHSAAESKLGGFLGNYVHHKDIESKSTDEAGERGMDSSHIQKPPKRKHQIAETVLRNDDHQREGRLLTGPIPDETTSGIVAFYTYLSTVLAHTDLGQDHTIKFDVVKTNEGQGYHPGSGVFIAPETGFYVFVWTIRVGAYNASLEYHSTELLINNIVYGSVYALAFPDSSKDDSGTGTVVAHVNKGDDVYIRTHSAHHGKGGILSEGFGRSSFAGWKIN</sequence>
<dbReference type="InterPro" id="IPR008983">
    <property type="entry name" value="Tumour_necrosis_fac-like_dom"/>
</dbReference>
<dbReference type="OrthoDB" id="6062033at2759"/>
<dbReference type="RefSeq" id="XP_022289588.1">
    <property type="nucleotide sequence ID" value="XM_022433880.1"/>
</dbReference>
<dbReference type="Proteomes" id="UP000694844">
    <property type="component" value="Chromosome 6"/>
</dbReference>
<dbReference type="GeneID" id="111101408"/>
<dbReference type="SUPFAM" id="SSF49842">
    <property type="entry name" value="TNF-like"/>
    <property type="match status" value="1"/>
</dbReference>
<dbReference type="GO" id="GO:0005576">
    <property type="term" value="C:extracellular region"/>
    <property type="evidence" value="ECO:0007669"/>
    <property type="project" value="UniProtKB-SubCell"/>
</dbReference>
<evidence type="ECO:0000313" key="8">
    <source>
        <dbReference type="RefSeq" id="XP_022289588.1"/>
    </source>
</evidence>
<feature type="chain" id="PRO_5034813440" evidence="5">
    <location>
        <begin position="20"/>
        <end position="284"/>
    </location>
</feature>
<evidence type="ECO:0000256" key="1">
    <source>
        <dbReference type="ARBA" id="ARBA00004613"/>
    </source>
</evidence>
<protein>
    <submittedName>
        <fullName evidence="8">Uncharacterized protein LOC111101408</fullName>
    </submittedName>
</protein>
<feature type="signal peptide" evidence="5">
    <location>
        <begin position="1"/>
        <end position="19"/>
    </location>
</feature>
<evidence type="ECO:0000256" key="2">
    <source>
        <dbReference type="ARBA" id="ARBA00022525"/>
    </source>
</evidence>
<keyword evidence="7" id="KW-1185">Reference proteome</keyword>
<keyword evidence="2" id="KW-0964">Secreted</keyword>
<evidence type="ECO:0000256" key="5">
    <source>
        <dbReference type="SAM" id="SignalP"/>
    </source>
</evidence>
<keyword evidence="3 5" id="KW-0732">Signal</keyword>
<reference evidence="8" key="1">
    <citation type="submission" date="2025-08" db="UniProtKB">
        <authorList>
            <consortium name="RefSeq"/>
        </authorList>
    </citation>
    <scope>IDENTIFICATION</scope>
    <source>
        <tissue evidence="8">Whole sample</tissue>
    </source>
</reference>
<dbReference type="Pfam" id="PF00386">
    <property type="entry name" value="C1q"/>
    <property type="match status" value="1"/>
</dbReference>
<comment type="subcellular location">
    <subcellularLocation>
        <location evidence="1">Secreted</location>
    </subcellularLocation>
</comment>
<feature type="region of interest" description="Disordered" evidence="4">
    <location>
        <begin position="89"/>
        <end position="113"/>
    </location>
</feature>
<dbReference type="SMART" id="SM00110">
    <property type="entry name" value="C1Q"/>
    <property type="match status" value="1"/>
</dbReference>
<evidence type="ECO:0000259" key="6">
    <source>
        <dbReference type="PROSITE" id="PS50871"/>
    </source>
</evidence>
<dbReference type="Gene3D" id="2.60.120.40">
    <property type="match status" value="1"/>
</dbReference>
<feature type="domain" description="C1q" evidence="6">
    <location>
        <begin position="140"/>
        <end position="284"/>
    </location>
</feature>
<evidence type="ECO:0000256" key="3">
    <source>
        <dbReference type="ARBA" id="ARBA00022729"/>
    </source>
</evidence>
<dbReference type="PRINTS" id="PR00007">
    <property type="entry name" value="COMPLEMNTC1Q"/>
</dbReference>
<evidence type="ECO:0000256" key="4">
    <source>
        <dbReference type="SAM" id="MobiDB-lite"/>
    </source>
</evidence>
<organism evidence="7 8">
    <name type="scientific">Crassostrea virginica</name>
    <name type="common">Eastern oyster</name>
    <dbReference type="NCBI Taxonomy" id="6565"/>
    <lineage>
        <taxon>Eukaryota</taxon>
        <taxon>Metazoa</taxon>
        <taxon>Spiralia</taxon>
        <taxon>Lophotrochozoa</taxon>
        <taxon>Mollusca</taxon>
        <taxon>Bivalvia</taxon>
        <taxon>Autobranchia</taxon>
        <taxon>Pteriomorphia</taxon>
        <taxon>Ostreida</taxon>
        <taxon>Ostreoidea</taxon>
        <taxon>Ostreidae</taxon>
        <taxon>Crassostrea</taxon>
    </lineage>
</organism>
<dbReference type="PANTHER" id="PTHR22923">
    <property type="entry name" value="CEREBELLIN-RELATED"/>
    <property type="match status" value="1"/>
</dbReference>
<dbReference type="InterPro" id="IPR050822">
    <property type="entry name" value="Cerebellin_Synaptic_Org"/>
</dbReference>
<proteinExistence type="predicted"/>
<dbReference type="PANTHER" id="PTHR22923:SF116">
    <property type="entry name" value="C1Q DOMAIN-CONTAINING PROTEIN"/>
    <property type="match status" value="1"/>
</dbReference>
<feature type="compositionally biased region" description="Basic and acidic residues" evidence="4">
    <location>
        <begin position="89"/>
        <end position="101"/>
    </location>
</feature>
<dbReference type="PROSITE" id="PS50871">
    <property type="entry name" value="C1Q"/>
    <property type="match status" value="1"/>
</dbReference>